<dbReference type="EnsemblMetazoa" id="HelroT173385">
    <property type="protein sequence ID" value="HelroP173385"/>
    <property type="gene ID" value="HelroG173385"/>
</dbReference>
<feature type="transmembrane region" description="Helical" evidence="2">
    <location>
        <begin position="40"/>
        <end position="65"/>
    </location>
</feature>
<gene>
    <name evidence="4" type="primary">20204513</name>
    <name evidence="3" type="ORF">HELRODRAFT_173385</name>
</gene>
<dbReference type="EMBL" id="AMQM01004532">
    <property type="status" value="NOT_ANNOTATED_CDS"/>
    <property type="molecule type" value="Genomic_DNA"/>
</dbReference>
<evidence type="ECO:0000313" key="3">
    <source>
        <dbReference type="EMBL" id="ESO03687.1"/>
    </source>
</evidence>
<dbReference type="CTD" id="20204513"/>
<proteinExistence type="predicted"/>
<dbReference type="HOGENOM" id="CLU_632043_0_0_1"/>
<keyword evidence="2" id="KW-0812">Transmembrane</keyword>
<feature type="compositionally biased region" description="Basic and acidic residues" evidence="1">
    <location>
        <begin position="348"/>
        <end position="360"/>
    </location>
</feature>
<accession>T1F6R4</accession>
<dbReference type="RefSeq" id="XP_009018244.1">
    <property type="nucleotide sequence ID" value="XM_009019996.1"/>
</dbReference>
<evidence type="ECO:0000256" key="1">
    <source>
        <dbReference type="SAM" id="MobiDB-lite"/>
    </source>
</evidence>
<dbReference type="InParanoid" id="T1F6R4"/>
<keyword evidence="2" id="KW-0472">Membrane</keyword>
<organism evidence="4 5">
    <name type="scientific">Helobdella robusta</name>
    <name type="common">Californian leech</name>
    <dbReference type="NCBI Taxonomy" id="6412"/>
    <lineage>
        <taxon>Eukaryota</taxon>
        <taxon>Metazoa</taxon>
        <taxon>Spiralia</taxon>
        <taxon>Lophotrochozoa</taxon>
        <taxon>Annelida</taxon>
        <taxon>Clitellata</taxon>
        <taxon>Hirudinea</taxon>
        <taxon>Rhynchobdellida</taxon>
        <taxon>Glossiphoniidae</taxon>
        <taxon>Helobdella</taxon>
    </lineage>
</organism>
<feature type="region of interest" description="Disordered" evidence="1">
    <location>
        <begin position="348"/>
        <end position="371"/>
    </location>
</feature>
<dbReference type="AlphaFoldDB" id="T1F6R4"/>
<evidence type="ECO:0000313" key="5">
    <source>
        <dbReference type="Proteomes" id="UP000015101"/>
    </source>
</evidence>
<dbReference type="KEGG" id="hro:HELRODRAFT_173385"/>
<keyword evidence="5" id="KW-1185">Reference proteome</keyword>
<dbReference type="GeneID" id="20204513"/>
<sequence length="434" mass="50027">MNKKKNRNKRFKLSNPADDDEPYLGYSLAKSRSKLSFGGLFRAIVIIVLTLIASSIIICGILIVARKFSENVADDEYEIGEDMSTDSNSTEKHLSKIKHMSCYQCKNCDENLGVPMKCPVKDSLCAFKLVKKKSKVWMSIRYCETNWTRQLGCSYPKGEKVCYCEEPGCNGRSMSQLEEVSSSMQRVDMENDEEFKKLKEEVGKRNSVQRFKRSLDNKSEISVPFNELPVDEQVKLAMAVMEKDNLTEEQKMTHIMKFYESEYRRKIFKANNDSDFISSNDFERVMMPEYFKSPTNDLSDEILLQNQEENHGKIVRQVETSADKNDENQFQHGNLFFGLNIFRKDKQTAQKSVNRKETNEKSLPGKRSVDTGNNKIDRYMIVSNLDRDSDYIVPEVDNVRVDGKNLILPEAGRNHYFIVPKSLGELKSQEAKEI</sequence>
<reference evidence="3 5" key="2">
    <citation type="journal article" date="2013" name="Nature">
        <title>Insights into bilaterian evolution from three spiralian genomes.</title>
        <authorList>
            <person name="Simakov O."/>
            <person name="Marletaz F."/>
            <person name="Cho S.J."/>
            <person name="Edsinger-Gonzales E."/>
            <person name="Havlak P."/>
            <person name="Hellsten U."/>
            <person name="Kuo D.H."/>
            <person name="Larsson T."/>
            <person name="Lv J."/>
            <person name="Arendt D."/>
            <person name="Savage R."/>
            <person name="Osoegawa K."/>
            <person name="de Jong P."/>
            <person name="Grimwood J."/>
            <person name="Chapman J.A."/>
            <person name="Shapiro H."/>
            <person name="Aerts A."/>
            <person name="Otillar R.P."/>
            <person name="Terry A.Y."/>
            <person name="Boore J.L."/>
            <person name="Grigoriev I.V."/>
            <person name="Lindberg D.R."/>
            <person name="Seaver E.C."/>
            <person name="Weisblat D.A."/>
            <person name="Putnam N.H."/>
            <person name="Rokhsar D.S."/>
        </authorList>
    </citation>
    <scope>NUCLEOTIDE SEQUENCE</scope>
</reference>
<name>T1F6R4_HELRO</name>
<dbReference type="Proteomes" id="UP000015101">
    <property type="component" value="Unassembled WGS sequence"/>
</dbReference>
<protein>
    <submittedName>
        <fullName evidence="3 4">Uncharacterized protein</fullName>
    </submittedName>
</protein>
<evidence type="ECO:0000256" key="2">
    <source>
        <dbReference type="SAM" id="Phobius"/>
    </source>
</evidence>
<dbReference type="CDD" id="cd00117">
    <property type="entry name" value="TFP"/>
    <property type="match status" value="1"/>
</dbReference>
<reference evidence="4" key="3">
    <citation type="submission" date="2015-06" db="UniProtKB">
        <authorList>
            <consortium name="EnsemblMetazoa"/>
        </authorList>
    </citation>
    <scope>IDENTIFICATION</scope>
</reference>
<reference evidence="5" key="1">
    <citation type="submission" date="2012-12" db="EMBL/GenBank/DDBJ databases">
        <authorList>
            <person name="Hellsten U."/>
            <person name="Grimwood J."/>
            <person name="Chapman J.A."/>
            <person name="Shapiro H."/>
            <person name="Aerts A."/>
            <person name="Otillar R.P."/>
            <person name="Terry A.Y."/>
            <person name="Boore J.L."/>
            <person name="Simakov O."/>
            <person name="Marletaz F."/>
            <person name="Cho S.-J."/>
            <person name="Edsinger-Gonzales E."/>
            <person name="Havlak P."/>
            <person name="Kuo D.-H."/>
            <person name="Larsson T."/>
            <person name="Lv J."/>
            <person name="Arendt D."/>
            <person name="Savage R."/>
            <person name="Osoegawa K."/>
            <person name="de Jong P."/>
            <person name="Lindberg D.R."/>
            <person name="Seaver E.C."/>
            <person name="Weisblat D.A."/>
            <person name="Putnam N.H."/>
            <person name="Grigoriev I.V."/>
            <person name="Rokhsar D.S."/>
        </authorList>
    </citation>
    <scope>NUCLEOTIDE SEQUENCE</scope>
</reference>
<dbReference type="EMBL" id="KB096590">
    <property type="protein sequence ID" value="ESO03687.1"/>
    <property type="molecule type" value="Genomic_DNA"/>
</dbReference>
<evidence type="ECO:0000313" key="4">
    <source>
        <dbReference type="EnsemblMetazoa" id="HelroP173385"/>
    </source>
</evidence>
<keyword evidence="2" id="KW-1133">Transmembrane helix</keyword>